<name>A0A914APQ1_PATMI</name>
<proteinExistence type="inferred from homology"/>
<evidence type="ECO:0000313" key="3">
    <source>
        <dbReference type="EnsemblMetazoa" id="XP_038066010.1"/>
    </source>
</evidence>
<feature type="region of interest" description="Disordered" evidence="2">
    <location>
        <begin position="1"/>
        <end position="52"/>
    </location>
</feature>
<dbReference type="InterPro" id="IPR015034">
    <property type="entry name" value="Bles03"/>
</dbReference>
<dbReference type="PANTHER" id="PTHR31977">
    <property type="entry name" value="UPF0696 PROTEIN C11ORF68"/>
    <property type="match status" value="1"/>
</dbReference>
<sequence length="223" mass="25041">MSSEQRYSSSSHDEVEANGSLASSFSNLSRPTSDGASSQPYLDSRGQCDPERSDRLRKDAWRVYNDDSLLFDPREYPVEDRSKLLESFLETCAPSKVNRSEGIGWIRVLSPSIEATKEMNIKGLQADWEQLKKSEKDINFDALLKLATSYKYFGGNWNLFPDTGDEIDSVWEKIARTTVRDELGIHAKVTPCVDTKEGKALYATSQGQHVINVSIFTDTVQNA</sequence>
<organism evidence="3 4">
    <name type="scientific">Patiria miniata</name>
    <name type="common">Bat star</name>
    <name type="synonym">Asterina miniata</name>
    <dbReference type="NCBI Taxonomy" id="46514"/>
    <lineage>
        <taxon>Eukaryota</taxon>
        <taxon>Metazoa</taxon>
        <taxon>Echinodermata</taxon>
        <taxon>Eleutherozoa</taxon>
        <taxon>Asterozoa</taxon>
        <taxon>Asteroidea</taxon>
        <taxon>Valvatacea</taxon>
        <taxon>Valvatida</taxon>
        <taxon>Asterinidae</taxon>
        <taxon>Patiria</taxon>
    </lineage>
</organism>
<dbReference type="OrthoDB" id="10067381at2759"/>
<comment type="similarity">
    <text evidence="1">Belongs to the UPF0696 family.</text>
</comment>
<dbReference type="Gene3D" id="3.30.760.10">
    <property type="entry name" value="RNA Cap, Translation Initiation Factor Eif4e"/>
    <property type="match status" value="1"/>
</dbReference>
<evidence type="ECO:0000313" key="4">
    <source>
        <dbReference type="Proteomes" id="UP000887568"/>
    </source>
</evidence>
<feature type="compositionally biased region" description="Polar residues" evidence="2">
    <location>
        <begin position="1"/>
        <end position="10"/>
    </location>
</feature>
<dbReference type="AlphaFoldDB" id="A0A914APQ1"/>
<keyword evidence="4" id="KW-1185">Reference proteome</keyword>
<dbReference type="InterPro" id="IPR023398">
    <property type="entry name" value="TIF_eIF4e-like"/>
</dbReference>
<dbReference type="SUPFAM" id="SSF55418">
    <property type="entry name" value="eIF4e-like"/>
    <property type="match status" value="1"/>
</dbReference>
<dbReference type="RefSeq" id="XP_038066010.1">
    <property type="nucleotide sequence ID" value="XM_038210082.1"/>
</dbReference>
<reference evidence="3" key="1">
    <citation type="submission" date="2022-11" db="UniProtKB">
        <authorList>
            <consortium name="EnsemblMetazoa"/>
        </authorList>
    </citation>
    <scope>IDENTIFICATION</scope>
</reference>
<accession>A0A914APQ1</accession>
<protein>
    <submittedName>
        <fullName evidence="3">Uncharacterized protein</fullName>
    </submittedName>
</protein>
<dbReference type="Proteomes" id="UP000887568">
    <property type="component" value="Unplaced"/>
</dbReference>
<evidence type="ECO:0000256" key="2">
    <source>
        <dbReference type="SAM" id="MobiDB-lite"/>
    </source>
</evidence>
<dbReference type="PANTHER" id="PTHR31977:SF1">
    <property type="entry name" value="UPF0696 PROTEIN C11ORF68"/>
    <property type="match status" value="1"/>
</dbReference>
<evidence type="ECO:0000256" key="1">
    <source>
        <dbReference type="ARBA" id="ARBA00010568"/>
    </source>
</evidence>
<feature type="compositionally biased region" description="Polar residues" evidence="2">
    <location>
        <begin position="20"/>
        <end position="41"/>
    </location>
</feature>
<dbReference type="GeneID" id="119736069"/>
<dbReference type="EnsemblMetazoa" id="XM_038210082.1">
    <property type="protein sequence ID" value="XP_038066010.1"/>
    <property type="gene ID" value="LOC119736069"/>
</dbReference>
<dbReference type="Pfam" id="PF08939">
    <property type="entry name" value="Bles03"/>
    <property type="match status" value="1"/>
</dbReference>